<dbReference type="Proteomes" id="UP001642464">
    <property type="component" value="Unassembled WGS sequence"/>
</dbReference>
<evidence type="ECO:0000256" key="1">
    <source>
        <dbReference type="ARBA" id="ARBA00004141"/>
    </source>
</evidence>
<keyword evidence="4" id="KW-0472">Membrane</keyword>
<dbReference type="Gene3D" id="3.30.450.40">
    <property type="match status" value="2"/>
</dbReference>
<dbReference type="CDD" id="cd00030">
    <property type="entry name" value="C2"/>
    <property type="match status" value="1"/>
</dbReference>
<dbReference type="InterPro" id="IPR035892">
    <property type="entry name" value="C2_domain_sf"/>
</dbReference>
<evidence type="ECO:0000256" key="5">
    <source>
        <dbReference type="SAM" id="MobiDB-lite"/>
    </source>
</evidence>
<dbReference type="InterPro" id="IPR029016">
    <property type="entry name" value="GAF-like_dom_sf"/>
</dbReference>
<keyword evidence="2 7" id="KW-0812">Transmembrane</keyword>
<feature type="domain" description="C2" evidence="6">
    <location>
        <begin position="954"/>
        <end position="1109"/>
    </location>
</feature>
<dbReference type="Gene3D" id="2.60.40.150">
    <property type="entry name" value="C2 domain"/>
    <property type="match status" value="1"/>
</dbReference>
<dbReference type="Pfam" id="PF10507">
    <property type="entry name" value="TMEM65"/>
    <property type="match status" value="1"/>
</dbReference>
<dbReference type="InterPro" id="IPR000008">
    <property type="entry name" value="C2_dom"/>
</dbReference>
<evidence type="ECO:0000259" key="6">
    <source>
        <dbReference type="PROSITE" id="PS50004"/>
    </source>
</evidence>
<sequence>MEHFVARVAQEGGALSLREMRQQMIERGLVEPQKPSLTKRGREKAMLCHYTMTTFLKFLLHTGGFAAKESHLSAFAAASSRLPNLLQLLEKLPEEVWVKKERTPEQAFQDLLAVSDVEHTANALHLLVRRVLEEDLAVQPKSVSTTEVHALAKEMANGLRNGQWPQGKLWQHFLMEVKQHCLPSSRAAAADSRQGSEDEAPDEEEAEQPTLATAVSFRSDGALDEIVGKTEPLSQDGFSVVHSLQSHAAMAAFLKRILLDERGEVNDQAGFAEFVQSCVDDPPSFTSLQQEILRGPSWAVFRKRHGKLYVDRFFDGTARVFSVRDQLLSQGTDKGSSVHFDCWDIDLQLAGAQICVVFQTAAHSLGCDHVTGSDEEIFAVTVDHIQLRKKSAERKTKFIVHHFQIDNMREADRSRPIIICPEDSGYYSDRRETLKNKKNQEELSARKRTPSLRPSFASAGVRLPSTVNRVADSCPKALPTQSFSSTAVPDEEHVEPPSREQLHRCMQAAAVPFIGFGFLDNFLMIVFGDLIDSTLCVALNFSTMAAAAIGNTISDGAGIWSGQWLESKCKALGFEEPKLSDAQQELPQTIRWRNIGQFIGITIGCILGCCPLFVMDPNAAVQQRKDKEREEAFEIVISKVQEILQAEAVGLLILNRERNELVASHQSANLPPNFHWNINEGVIGHVAKSGNFINIAEIRDEALYDPKLHDNYLNTGISVQSILCMPVFKGGEVYGVLNVTNKKGNNGTFTQKDEDVLSAICSHISVAVADDKQTFNEVIEQCEKSMRITGSPEFTSAASQRMATLFVPALEGIRTVLGAEATALMLLDQETQELFSEVIDGPLPHHRTPVGVGVAGEAVQVGHVMNVEMQDQQSGWFQERHKNYQGSGMVVRSELVVPLFDTSRKCLGAIKCINKQEGSKFSQEDVDYATEVAHHIGMMLEGPDAGLRRVLALTRHKMQSKAAMQAADLDRGAVMCNLIKAENLPSRLDPGQKKGKVIDPYITFSIDRGNPLKQEPGVEQRVMRSRNKDRKAAVRRFAKSLTVLEDSNPMWNESIALAFPKKFEDVPIEELWVHVLLWDYDSLSSDDLVAHAAFPLSEIRAGRMKDVAAHRLHPLPGIDQDFSSSKLWVSFDPCMPHE</sequence>
<dbReference type="SMART" id="SM00065">
    <property type="entry name" value="GAF"/>
    <property type="match status" value="2"/>
</dbReference>
<dbReference type="PANTHER" id="PTHR21706">
    <property type="entry name" value="TRANSMEMBRANE PROTEIN 65"/>
    <property type="match status" value="1"/>
</dbReference>
<name>A0ABP0NXP4_9DINO</name>
<comment type="caution">
    <text evidence="7">The sequence shown here is derived from an EMBL/GenBank/DDBJ whole genome shotgun (WGS) entry which is preliminary data.</text>
</comment>
<accession>A0ABP0NXP4</accession>
<dbReference type="Pfam" id="PF01590">
    <property type="entry name" value="GAF"/>
    <property type="match status" value="2"/>
</dbReference>
<feature type="compositionally biased region" description="Acidic residues" evidence="5">
    <location>
        <begin position="197"/>
        <end position="207"/>
    </location>
</feature>
<evidence type="ECO:0000256" key="4">
    <source>
        <dbReference type="ARBA" id="ARBA00023136"/>
    </source>
</evidence>
<dbReference type="EMBL" id="CAXAMM010031446">
    <property type="protein sequence ID" value="CAK9068148.1"/>
    <property type="molecule type" value="Genomic_DNA"/>
</dbReference>
<keyword evidence="8" id="KW-1185">Reference proteome</keyword>
<dbReference type="PANTHER" id="PTHR21706:SF15">
    <property type="entry name" value="TRANSMEMBRANE PROTEIN 65"/>
    <property type="match status" value="1"/>
</dbReference>
<evidence type="ECO:0000256" key="3">
    <source>
        <dbReference type="ARBA" id="ARBA00022989"/>
    </source>
</evidence>
<dbReference type="PROSITE" id="PS50004">
    <property type="entry name" value="C2"/>
    <property type="match status" value="1"/>
</dbReference>
<protein>
    <submittedName>
        <fullName evidence="7">Transmembrane protein 65</fullName>
    </submittedName>
</protein>
<feature type="region of interest" description="Disordered" evidence="5">
    <location>
        <begin position="185"/>
        <end position="210"/>
    </location>
</feature>
<dbReference type="InterPro" id="IPR019537">
    <property type="entry name" value="TMEM65"/>
</dbReference>
<gene>
    <name evidence="7" type="ORF">SCF082_LOCUS34371</name>
</gene>
<dbReference type="Pfam" id="PF00168">
    <property type="entry name" value="C2"/>
    <property type="match status" value="1"/>
</dbReference>
<feature type="compositionally biased region" description="Basic and acidic residues" evidence="5">
    <location>
        <begin position="430"/>
        <end position="445"/>
    </location>
</feature>
<reference evidence="7 8" key="1">
    <citation type="submission" date="2024-02" db="EMBL/GenBank/DDBJ databases">
        <authorList>
            <person name="Chen Y."/>
            <person name="Shah S."/>
            <person name="Dougan E. K."/>
            <person name="Thang M."/>
            <person name="Chan C."/>
        </authorList>
    </citation>
    <scope>NUCLEOTIDE SEQUENCE [LARGE SCALE GENOMIC DNA]</scope>
</reference>
<evidence type="ECO:0000256" key="2">
    <source>
        <dbReference type="ARBA" id="ARBA00022692"/>
    </source>
</evidence>
<feature type="region of interest" description="Disordered" evidence="5">
    <location>
        <begin position="430"/>
        <end position="449"/>
    </location>
</feature>
<evidence type="ECO:0000313" key="8">
    <source>
        <dbReference type="Proteomes" id="UP001642464"/>
    </source>
</evidence>
<dbReference type="SUPFAM" id="SSF55781">
    <property type="entry name" value="GAF domain-like"/>
    <property type="match status" value="2"/>
</dbReference>
<comment type="subcellular location">
    <subcellularLocation>
        <location evidence="1">Membrane</location>
        <topology evidence="1">Multi-pass membrane protein</topology>
    </subcellularLocation>
</comment>
<dbReference type="SUPFAM" id="SSF49562">
    <property type="entry name" value="C2 domain (Calcium/lipid-binding domain, CaLB)"/>
    <property type="match status" value="1"/>
</dbReference>
<keyword evidence="3" id="KW-1133">Transmembrane helix</keyword>
<evidence type="ECO:0000313" key="7">
    <source>
        <dbReference type="EMBL" id="CAK9068148.1"/>
    </source>
</evidence>
<dbReference type="SMART" id="SM00239">
    <property type="entry name" value="C2"/>
    <property type="match status" value="1"/>
</dbReference>
<dbReference type="InterPro" id="IPR003018">
    <property type="entry name" value="GAF"/>
</dbReference>
<organism evidence="7 8">
    <name type="scientific">Durusdinium trenchii</name>
    <dbReference type="NCBI Taxonomy" id="1381693"/>
    <lineage>
        <taxon>Eukaryota</taxon>
        <taxon>Sar</taxon>
        <taxon>Alveolata</taxon>
        <taxon>Dinophyceae</taxon>
        <taxon>Suessiales</taxon>
        <taxon>Symbiodiniaceae</taxon>
        <taxon>Durusdinium</taxon>
    </lineage>
</organism>
<proteinExistence type="predicted"/>